<dbReference type="AlphaFoldDB" id="T0ZWV3"/>
<dbReference type="EMBL" id="AUZY01011492">
    <property type="protein sequence ID" value="EQD34435.1"/>
    <property type="molecule type" value="Genomic_DNA"/>
</dbReference>
<evidence type="ECO:0000313" key="1">
    <source>
        <dbReference type="EMBL" id="EQD34435.1"/>
    </source>
</evidence>
<comment type="caution">
    <text evidence="1">The sequence shown here is derived from an EMBL/GenBank/DDBJ whole genome shotgun (WGS) entry which is preliminary data.</text>
</comment>
<reference evidence="1" key="2">
    <citation type="journal article" date="2014" name="ISME J.">
        <title>Microbial stratification in low pH oxic and suboxic macroscopic growths along an acid mine drainage.</title>
        <authorList>
            <person name="Mendez-Garcia C."/>
            <person name="Mesa V."/>
            <person name="Sprenger R.R."/>
            <person name="Richter M."/>
            <person name="Diez M.S."/>
            <person name="Solano J."/>
            <person name="Bargiela R."/>
            <person name="Golyshina O.V."/>
            <person name="Manteca A."/>
            <person name="Ramos J.L."/>
            <person name="Gallego J.R."/>
            <person name="Llorente I."/>
            <person name="Martins Dos Santos V.A."/>
            <person name="Jensen O.N."/>
            <person name="Pelaez A.I."/>
            <person name="Sanchez J."/>
            <person name="Ferrer M."/>
        </authorList>
    </citation>
    <scope>NUCLEOTIDE SEQUENCE</scope>
</reference>
<reference evidence="1" key="1">
    <citation type="submission" date="2013-08" db="EMBL/GenBank/DDBJ databases">
        <authorList>
            <person name="Mendez C."/>
            <person name="Richter M."/>
            <person name="Ferrer M."/>
            <person name="Sanchez J."/>
        </authorList>
    </citation>
    <scope>NUCLEOTIDE SEQUENCE</scope>
</reference>
<feature type="non-terminal residue" evidence="1">
    <location>
        <position position="1"/>
    </location>
</feature>
<organism evidence="1">
    <name type="scientific">mine drainage metagenome</name>
    <dbReference type="NCBI Taxonomy" id="410659"/>
    <lineage>
        <taxon>unclassified sequences</taxon>
        <taxon>metagenomes</taxon>
        <taxon>ecological metagenomes</taxon>
    </lineage>
</organism>
<sequence length="100" mass="11132">EAIALVEVVCAELATEGRRVTFPSVATRTGISRTTLYRRADLRAVVEEHRIQGKGANTLSGLAMQLDQVRHSLEAVAAVVRHHEEVIRQLQHQRKAPKTK</sequence>
<protein>
    <submittedName>
        <fullName evidence="1">Uncharacterized protein</fullName>
    </submittedName>
</protein>
<name>T0ZWV3_9ZZZZ</name>
<proteinExistence type="predicted"/>
<gene>
    <name evidence="1" type="ORF">B1B_17207</name>
</gene>
<accession>T0ZWV3</accession>